<sequence>MLVLYLGALIFLSLTECILCNEVIDASRPYVGFPPFTGNTKDPLYHFSDCAVHESCLHSHPSCQQVLSILDAYDASLPSRGGVCAVDGELITDPHNFLSFGLLTSDPQEELYRFNFLTFNKMNISGWADRDEFVRIATDFLDAGKWVGTSGFNALAYMILQVRKIY</sequence>
<evidence type="ECO:0000313" key="1">
    <source>
        <dbReference type="EMBL" id="SKA47056.1"/>
    </source>
</evidence>
<dbReference type="Proteomes" id="UP000190367">
    <property type="component" value="Unassembled WGS sequence"/>
</dbReference>
<keyword evidence="2" id="KW-1185">Reference proteome</keyword>
<dbReference type="OrthoDB" id="1257558at2"/>
<proteinExistence type="predicted"/>
<accession>A0A1T4U2X9</accession>
<dbReference type="RefSeq" id="WP_078673142.1">
    <property type="nucleotide sequence ID" value="NZ_FUWZ01000008.1"/>
</dbReference>
<protein>
    <submittedName>
        <fullName evidence="1">Uncharacterized protein</fullName>
    </submittedName>
</protein>
<dbReference type="AlphaFoldDB" id="A0A1T4U2X9"/>
<dbReference type="EMBL" id="FUWZ01000008">
    <property type="protein sequence ID" value="SKA47056.1"/>
    <property type="molecule type" value="Genomic_DNA"/>
</dbReference>
<name>A0A1T4U2X9_9BACT</name>
<evidence type="ECO:0000313" key="2">
    <source>
        <dbReference type="Proteomes" id="UP000190367"/>
    </source>
</evidence>
<organism evidence="1 2">
    <name type="scientific">Chitinophaga eiseniae</name>
    <dbReference type="NCBI Taxonomy" id="634771"/>
    <lineage>
        <taxon>Bacteria</taxon>
        <taxon>Pseudomonadati</taxon>
        <taxon>Bacteroidota</taxon>
        <taxon>Chitinophagia</taxon>
        <taxon>Chitinophagales</taxon>
        <taxon>Chitinophagaceae</taxon>
        <taxon>Chitinophaga</taxon>
    </lineage>
</organism>
<gene>
    <name evidence="1" type="ORF">SAMN04488128_10887</name>
</gene>
<reference evidence="2" key="1">
    <citation type="submission" date="2017-02" db="EMBL/GenBank/DDBJ databases">
        <authorList>
            <person name="Varghese N."/>
            <person name="Submissions S."/>
        </authorList>
    </citation>
    <scope>NUCLEOTIDE SEQUENCE [LARGE SCALE GENOMIC DNA]</scope>
    <source>
        <strain evidence="2">DSM 22224</strain>
    </source>
</reference>